<keyword evidence="3" id="KW-0285">Flavoprotein</keyword>
<dbReference type="SUPFAM" id="SSF56176">
    <property type="entry name" value="FAD-binding/transporter-associated domain-like"/>
    <property type="match status" value="1"/>
</dbReference>
<feature type="signal peptide" evidence="6">
    <location>
        <begin position="1"/>
        <end position="19"/>
    </location>
</feature>
<keyword evidence="4" id="KW-0274">FAD</keyword>
<dbReference type="EMBL" id="KZ678562">
    <property type="protein sequence ID" value="PSR79577.1"/>
    <property type="molecule type" value="Genomic_DNA"/>
</dbReference>
<keyword evidence="9" id="KW-1185">Reference proteome</keyword>
<comment type="similarity">
    <text evidence="2">Belongs to the oxygen-dependent FAD-linked oxidoreductase family.</text>
</comment>
<evidence type="ECO:0000313" key="9">
    <source>
        <dbReference type="Proteomes" id="UP000241462"/>
    </source>
</evidence>
<reference evidence="8 9" key="1">
    <citation type="journal article" date="2018" name="Mycol. Prog.">
        <title>Coniella lustricola, a new species from submerged detritus.</title>
        <authorList>
            <person name="Raudabaugh D.B."/>
            <person name="Iturriaga T."/>
            <person name="Carver A."/>
            <person name="Mondo S."/>
            <person name="Pangilinan J."/>
            <person name="Lipzen A."/>
            <person name="He G."/>
            <person name="Amirebrahimi M."/>
            <person name="Grigoriev I.V."/>
            <person name="Miller A.N."/>
        </authorList>
    </citation>
    <scope>NUCLEOTIDE SEQUENCE [LARGE SCALE GENOMIC DNA]</scope>
    <source>
        <strain evidence="8 9">B22-T-1</strain>
    </source>
</reference>
<evidence type="ECO:0000256" key="1">
    <source>
        <dbReference type="ARBA" id="ARBA00001974"/>
    </source>
</evidence>
<evidence type="ECO:0000256" key="2">
    <source>
        <dbReference type="ARBA" id="ARBA00005466"/>
    </source>
</evidence>
<evidence type="ECO:0000259" key="7">
    <source>
        <dbReference type="PROSITE" id="PS51387"/>
    </source>
</evidence>
<dbReference type="InterPro" id="IPR036318">
    <property type="entry name" value="FAD-bd_PCMH-like_sf"/>
</dbReference>
<dbReference type="InterPro" id="IPR050416">
    <property type="entry name" value="FAD-linked_Oxidoreductase"/>
</dbReference>
<evidence type="ECO:0000256" key="6">
    <source>
        <dbReference type="SAM" id="SignalP"/>
    </source>
</evidence>
<keyword evidence="6" id="KW-0732">Signal</keyword>
<name>A0A2T2ZYE9_9PEZI</name>
<dbReference type="PROSITE" id="PS51387">
    <property type="entry name" value="FAD_PCMH"/>
    <property type="match status" value="1"/>
</dbReference>
<proteinExistence type="inferred from homology"/>
<evidence type="ECO:0000256" key="4">
    <source>
        <dbReference type="ARBA" id="ARBA00022827"/>
    </source>
</evidence>
<feature type="non-terminal residue" evidence="8">
    <location>
        <position position="311"/>
    </location>
</feature>
<dbReference type="STRING" id="2025994.A0A2T2ZYE9"/>
<evidence type="ECO:0000256" key="5">
    <source>
        <dbReference type="ARBA" id="ARBA00023002"/>
    </source>
</evidence>
<dbReference type="PANTHER" id="PTHR42973">
    <property type="entry name" value="BINDING OXIDOREDUCTASE, PUTATIVE (AFU_ORTHOLOGUE AFUA_1G17690)-RELATED"/>
    <property type="match status" value="1"/>
</dbReference>
<gene>
    <name evidence="8" type="ORF">BD289DRAFT_415449</name>
</gene>
<dbReference type="InParanoid" id="A0A2T2ZYE9"/>
<comment type="cofactor">
    <cofactor evidence="1">
        <name>FAD</name>
        <dbReference type="ChEBI" id="CHEBI:57692"/>
    </cofactor>
</comment>
<dbReference type="PANTHER" id="PTHR42973:SF39">
    <property type="entry name" value="FAD-BINDING PCMH-TYPE DOMAIN-CONTAINING PROTEIN"/>
    <property type="match status" value="1"/>
</dbReference>
<organism evidence="8 9">
    <name type="scientific">Coniella lustricola</name>
    <dbReference type="NCBI Taxonomy" id="2025994"/>
    <lineage>
        <taxon>Eukaryota</taxon>
        <taxon>Fungi</taxon>
        <taxon>Dikarya</taxon>
        <taxon>Ascomycota</taxon>
        <taxon>Pezizomycotina</taxon>
        <taxon>Sordariomycetes</taxon>
        <taxon>Sordariomycetidae</taxon>
        <taxon>Diaporthales</taxon>
        <taxon>Schizoparmaceae</taxon>
        <taxon>Coniella</taxon>
    </lineage>
</organism>
<dbReference type="GO" id="GO:0071949">
    <property type="term" value="F:FAD binding"/>
    <property type="evidence" value="ECO:0007669"/>
    <property type="project" value="InterPro"/>
</dbReference>
<dbReference type="InterPro" id="IPR016169">
    <property type="entry name" value="FAD-bd_PCMH_sub2"/>
</dbReference>
<keyword evidence="5" id="KW-0560">Oxidoreductase</keyword>
<dbReference type="AlphaFoldDB" id="A0A2T2ZYE9"/>
<feature type="chain" id="PRO_5015635265" description="FAD-binding PCMH-type domain-containing protein" evidence="6">
    <location>
        <begin position="20"/>
        <end position="311"/>
    </location>
</feature>
<accession>A0A2T2ZYE9</accession>
<dbReference type="Proteomes" id="UP000241462">
    <property type="component" value="Unassembled WGS sequence"/>
</dbReference>
<sequence length="311" mass="32680">MARLFASAALFSLFGPARGLAPYCLADDPSCFPSSDILTSFNSSIGGRLSAPPPYGRVCYQGFFDATACQTLVENKTIAAFRENITAAMMFVNNEFDESGNGCPVPDTTQNVPHNGSCVLGGLGTYFVDVESPQDISLAIQFAANYNLRLRVKNTGHDYLGRSTDPGAFIIHTNGLKSIEFYPNFVPTSCPSSTDSQPVLALGAGVIASELYSAADEYNVVTTGGFADSVGIAGGFMLGGGAIGPWQPLFGLGVDNVVQYDVVLTNGTITTANACQNPDLFWAMRGGGGVFAIATTTYIKAHPAFQAVNVI</sequence>
<evidence type="ECO:0000313" key="8">
    <source>
        <dbReference type="EMBL" id="PSR79577.1"/>
    </source>
</evidence>
<dbReference type="Pfam" id="PF01565">
    <property type="entry name" value="FAD_binding_4"/>
    <property type="match status" value="1"/>
</dbReference>
<dbReference type="InterPro" id="IPR016166">
    <property type="entry name" value="FAD-bd_PCMH"/>
</dbReference>
<dbReference type="Gene3D" id="3.30.465.10">
    <property type="match status" value="1"/>
</dbReference>
<evidence type="ECO:0000256" key="3">
    <source>
        <dbReference type="ARBA" id="ARBA00022630"/>
    </source>
</evidence>
<dbReference type="OrthoDB" id="9983560at2759"/>
<dbReference type="InterPro" id="IPR006094">
    <property type="entry name" value="Oxid_FAD_bind_N"/>
</dbReference>
<feature type="domain" description="FAD-binding PCMH-type" evidence="7">
    <location>
        <begin position="120"/>
        <end position="304"/>
    </location>
</feature>
<protein>
    <recommendedName>
        <fullName evidence="7">FAD-binding PCMH-type domain-containing protein</fullName>
    </recommendedName>
</protein>
<dbReference type="GO" id="GO:0016491">
    <property type="term" value="F:oxidoreductase activity"/>
    <property type="evidence" value="ECO:0007669"/>
    <property type="project" value="UniProtKB-KW"/>
</dbReference>